<name>A0A2U8PAY5_9BRAD</name>
<accession>A0A2U8PAY5</accession>
<proteinExistence type="predicted"/>
<organism evidence="1 2">
    <name type="scientific">Bradyrhizobium ottawaense</name>
    <dbReference type="NCBI Taxonomy" id="931866"/>
    <lineage>
        <taxon>Bacteria</taxon>
        <taxon>Pseudomonadati</taxon>
        <taxon>Pseudomonadota</taxon>
        <taxon>Alphaproteobacteria</taxon>
        <taxon>Hyphomicrobiales</taxon>
        <taxon>Nitrobacteraceae</taxon>
        <taxon>Bradyrhizobium</taxon>
    </lineage>
</organism>
<evidence type="ECO:0000313" key="2">
    <source>
        <dbReference type="Proteomes" id="UP000215703"/>
    </source>
</evidence>
<evidence type="ECO:0000313" key="1">
    <source>
        <dbReference type="EMBL" id="AWL94941.1"/>
    </source>
</evidence>
<sequence length="67" mass="7282">MQGFQGWQDRGDLYRKRSVILSGCHALSAATRPQRLADLERDDGARVVSLEPLDATPFPVDSPVGSA</sequence>
<dbReference type="AlphaFoldDB" id="A0A2U8PAY5"/>
<dbReference type="Proteomes" id="UP000215703">
    <property type="component" value="Chromosome"/>
</dbReference>
<reference evidence="1 2" key="1">
    <citation type="journal article" date="2014" name="Int. J. Syst. Evol. Microbiol.">
        <title>Bradyrhizobium ottawaense sp. nov., a symbiotic nitrogen fixing bacterium from root nodules of soybeans in Canada.</title>
        <authorList>
            <person name="Yu X."/>
            <person name="Cloutier S."/>
            <person name="Tambong J.T."/>
            <person name="Bromfield E.S."/>
        </authorList>
    </citation>
    <scope>NUCLEOTIDE SEQUENCE [LARGE SCALE GENOMIC DNA]</scope>
    <source>
        <strain evidence="1 2">OO99</strain>
    </source>
</reference>
<gene>
    <name evidence="1" type="ORF">CIT37_24365</name>
</gene>
<dbReference type="EMBL" id="CP029425">
    <property type="protein sequence ID" value="AWL94941.1"/>
    <property type="molecule type" value="Genomic_DNA"/>
</dbReference>
<reference evidence="1 2" key="2">
    <citation type="journal article" date="2017" name="Syst. Appl. Microbiol.">
        <title>Soybeans inoculated with root zone soils of Canadian native legumes harbour diverse and novel Bradyrhizobium spp. that possess agricultural potential.</title>
        <authorList>
            <person name="Bromfield E.S.P."/>
            <person name="Cloutier S."/>
            <person name="Tambong J.T."/>
            <person name="Tran Thi T.V."/>
        </authorList>
    </citation>
    <scope>NUCLEOTIDE SEQUENCE [LARGE SCALE GENOMIC DNA]</scope>
    <source>
        <strain evidence="1 2">OO99</strain>
    </source>
</reference>
<protein>
    <submittedName>
        <fullName evidence="1">Uncharacterized protein</fullName>
    </submittedName>
</protein>